<gene>
    <name evidence="1" type="ORF">IMCC12053_875</name>
</gene>
<dbReference type="InterPro" id="IPR025498">
    <property type="entry name" value="DUF4389"/>
</dbReference>
<dbReference type="AlphaFoldDB" id="A0A0P0A384"/>
<protein>
    <submittedName>
        <fullName evidence="1">Uncharacterized protein</fullName>
    </submittedName>
</protein>
<dbReference type="KEGG" id="cmar:IMCC12053_875"/>
<dbReference type="EMBL" id="CP012023">
    <property type="protein sequence ID" value="ALI54823.1"/>
    <property type="molecule type" value="Genomic_DNA"/>
</dbReference>
<dbReference type="RefSeq" id="WP_062216051.1">
    <property type="nucleotide sequence ID" value="NZ_CP012023.1"/>
</dbReference>
<dbReference type="Pfam" id="PF14333">
    <property type="entry name" value="DUF4389"/>
    <property type="match status" value="1"/>
</dbReference>
<sequence length="106" mass="11849">MADPNEFDHVMPDLGTEPRERPVGEVHENLAARILYSILIWIMMSFASTIIGFLALVQGVILLTSGKKPNARIAGFGTDIGIWFAKSTRYITADSETKPWPWTELD</sequence>
<dbReference type="Proteomes" id="UP000064920">
    <property type="component" value="Chromosome"/>
</dbReference>
<evidence type="ECO:0000313" key="2">
    <source>
        <dbReference type="Proteomes" id="UP000064920"/>
    </source>
</evidence>
<name>A0A0P0A384_9RHOB</name>
<accession>A0A0P0A384</accession>
<proteinExistence type="predicted"/>
<organism evidence="1 2">
    <name type="scientific">Celeribacter marinus</name>
    <dbReference type="NCBI Taxonomy" id="1397108"/>
    <lineage>
        <taxon>Bacteria</taxon>
        <taxon>Pseudomonadati</taxon>
        <taxon>Pseudomonadota</taxon>
        <taxon>Alphaproteobacteria</taxon>
        <taxon>Rhodobacterales</taxon>
        <taxon>Roseobacteraceae</taxon>
        <taxon>Celeribacter</taxon>
    </lineage>
</organism>
<evidence type="ECO:0000313" key="1">
    <source>
        <dbReference type="EMBL" id="ALI54823.1"/>
    </source>
</evidence>
<keyword evidence="2" id="KW-1185">Reference proteome</keyword>
<reference evidence="1 2" key="1">
    <citation type="submission" date="2015-05" db="EMBL/GenBank/DDBJ databases">
        <authorList>
            <person name="Wang D.B."/>
            <person name="Wang M."/>
        </authorList>
    </citation>
    <scope>NUCLEOTIDE SEQUENCE [LARGE SCALE GENOMIC DNA]</scope>
    <source>
        <strain evidence="1 2">IMCC 12053</strain>
    </source>
</reference>
<dbReference type="PATRIC" id="fig|1397108.4.peg.904"/>
<dbReference type="STRING" id="1397108.IMCC12053_875"/>
<dbReference type="OrthoDB" id="7933712at2"/>